<gene>
    <name evidence="5" type="ORF">EHS24_007646</name>
</gene>
<sequence length="864" mass="92012">MDAASAVLPIRHSGVPALNGLGLGGPGLVNVPYEGGYDAVYDAPPPPITINGPGSPRSSSSGPSSPSSSRRQQQRYSMPPALHVTPDYVAPSSREPSPLAALPPTFADSPQVDGPIPGAEAAVPGGASSSSSGVSIGSASPRPTGPQQPATAAKPWIHDSSRLYFLPPYLTSPTPTSLQLVTDSLEVAKDYREFIDTIGRLEAEYGRGLAAAARRLEQRLDVVLQPPPGGRKPPEPSVVKGMRQHLGHVSTVARLHAKRPEALQDQLVKPLGTLERRGGEVARRMGLWAKDVRGRWDTGRERVDQARGKYHTAVREHDGALARFRACPAPVQGGKADSEWVRLEKAATEAEVVRADRKHAYLVALAGEGNTGGGGRDLSEGGGDKGWGEEARALYGHVQSTMLELVKHQANEDKSHADLVLNVYKRAQRSYDNVDLGADENAFLDWNTTHPGSGSLAPSTAGGDEPVSPMSPLAPTATIEDSASATSQQSGGGGGLLASIRHTTHASSAAGTSHPSLTCFTFVPPPSARDEAPILSTDKRDDRNWLTNRWLQSAQALADAEGADGSGGMLEIKQFEAICKLCDTYSANRGLGNPEEVWERRIALLREMGEDERRVAVAKAEMACIENVLGQCTGLKTTAKRRGHQTGKIRRSITNGNFLRRKSFLDAPHGAAQEFKPAAIGRLEPLRDDELQVSPFVSGSDLDRPAIVAALDEEAADGPAEFLFARAQHPYTADGPTELSLGRGDVLRIIEPDLDGSGWIKVRRGLTDGDTGLVPESFLGVVGASTPPLDGGAGKFAVALFDFPPPSHTLGRGEIQIRQHALYELSDEGMAFDELWCELVVPDGSGERRVRGVVPKTYVKPVEM</sequence>
<dbReference type="EMBL" id="RSCE01000005">
    <property type="protein sequence ID" value="RSH82653.1"/>
    <property type="molecule type" value="Genomic_DNA"/>
</dbReference>
<dbReference type="SUPFAM" id="SSF50044">
    <property type="entry name" value="SH3-domain"/>
    <property type="match status" value="1"/>
</dbReference>
<dbReference type="STRING" id="105984.A0A427XUZ6"/>
<evidence type="ECO:0000256" key="1">
    <source>
        <dbReference type="ARBA" id="ARBA00022443"/>
    </source>
</evidence>
<protein>
    <recommendedName>
        <fullName evidence="4">SH3 domain-containing protein</fullName>
    </recommendedName>
</protein>
<feature type="region of interest" description="Disordered" evidence="3">
    <location>
        <begin position="449"/>
        <end position="498"/>
    </location>
</feature>
<dbReference type="AlphaFoldDB" id="A0A427XUZ6"/>
<dbReference type="InterPro" id="IPR036028">
    <property type="entry name" value="SH3-like_dom_sf"/>
</dbReference>
<dbReference type="InterPro" id="IPR027267">
    <property type="entry name" value="AH/BAR_dom_sf"/>
</dbReference>
<dbReference type="SUPFAM" id="SSF103657">
    <property type="entry name" value="BAR/IMD domain-like"/>
    <property type="match status" value="1"/>
</dbReference>
<feature type="domain" description="SH3" evidence="4">
    <location>
        <begin position="792"/>
        <end position="864"/>
    </location>
</feature>
<dbReference type="Pfam" id="PF14604">
    <property type="entry name" value="SH3_9"/>
    <property type="match status" value="1"/>
</dbReference>
<dbReference type="RefSeq" id="XP_028476885.1">
    <property type="nucleotide sequence ID" value="XM_028622992.1"/>
</dbReference>
<dbReference type="InterPro" id="IPR001452">
    <property type="entry name" value="SH3_domain"/>
</dbReference>
<keyword evidence="1 2" id="KW-0728">SH3 domain</keyword>
<accession>A0A427XUZ6</accession>
<dbReference type="Gene3D" id="2.30.30.40">
    <property type="entry name" value="SH3 Domains"/>
    <property type="match status" value="1"/>
</dbReference>
<evidence type="ECO:0000256" key="3">
    <source>
        <dbReference type="SAM" id="MobiDB-lite"/>
    </source>
</evidence>
<proteinExistence type="predicted"/>
<evidence type="ECO:0000313" key="6">
    <source>
        <dbReference type="Proteomes" id="UP000279236"/>
    </source>
</evidence>
<evidence type="ECO:0000313" key="5">
    <source>
        <dbReference type="EMBL" id="RSH82653.1"/>
    </source>
</evidence>
<feature type="domain" description="SH3" evidence="4">
    <location>
        <begin position="720"/>
        <end position="784"/>
    </location>
</feature>
<dbReference type="GeneID" id="39592189"/>
<keyword evidence="6" id="KW-1185">Reference proteome</keyword>
<feature type="compositionally biased region" description="Polar residues" evidence="3">
    <location>
        <begin position="449"/>
        <end position="458"/>
    </location>
</feature>
<reference evidence="5 6" key="1">
    <citation type="submission" date="2018-11" db="EMBL/GenBank/DDBJ databases">
        <title>Genome sequence of Apiotrichum porosum DSM 27194.</title>
        <authorList>
            <person name="Aliyu H."/>
            <person name="Gorte O."/>
            <person name="Ochsenreither K."/>
        </authorList>
    </citation>
    <scope>NUCLEOTIDE SEQUENCE [LARGE SCALE GENOMIC DNA]</scope>
    <source>
        <strain evidence="5 6">DSM 27194</strain>
    </source>
</reference>
<organism evidence="5 6">
    <name type="scientific">Apiotrichum porosum</name>
    <dbReference type="NCBI Taxonomy" id="105984"/>
    <lineage>
        <taxon>Eukaryota</taxon>
        <taxon>Fungi</taxon>
        <taxon>Dikarya</taxon>
        <taxon>Basidiomycota</taxon>
        <taxon>Agaricomycotina</taxon>
        <taxon>Tremellomycetes</taxon>
        <taxon>Trichosporonales</taxon>
        <taxon>Trichosporonaceae</taxon>
        <taxon>Apiotrichum</taxon>
    </lineage>
</organism>
<dbReference type="PROSITE" id="PS50002">
    <property type="entry name" value="SH3"/>
    <property type="match status" value="2"/>
</dbReference>
<feature type="compositionally biased region" description="Low complexity" evidence="3">
    <location>
        <begin position="52"/>
        <end position="75"/>
    </location>
</feature>
<dbReference type="OrthoDB" id="8783038at2759"/>
<comment type="caution">
    <text evidence="5">The sequence shown here is derived from an EMBL/GenBank/DDBJ whole genome shotgun (WGS) entry which is preliminary data.</text>
</comment>
<feature type="region of interest" description="Disordered" evidence="3">
    <location>
        <begin position="39"/>
        <end position="154"/>
    </location>
</feature>
<evidence type="ECO:0000256" key="2">
    <source>
        <dbReference type="PROSITE-ProRule" id="PRU00192"/>
    </source>
</evidence>
<dbReference type="Proteomes" id="UP000279236">
    <property type="component" value="Unassembled WGS sequence"/>
</dbReference>
<feature type="compositionally biased region" description="Low complexity" evidence="3">
    <location>
        <begin position="114"/>
        <end position="141"/>
    </location>
</feature>
<dbReference type="Gene3D" id="1.20.1270.60">
    <property type="entry name" value="Arfaptin homology (AH) domain/BAR domain"/>
    <property type="match status" value="1"/>
</dbReference>
<name>A0A427XUZ6_9TREE</name>
<evidence type="ECO:0000259" key="4">
    <source>
        <dbReference type="PROSITE" id="PS50002"/>
    </source>
</evidence>
<dbReference type="SMART" id="SM00326">
    <property type="entry name" value="SH3"/>
    <property type="match status" value="2"/>
</dbReference>